<gene>
    <name evidence="2" type="ORF">GIB67_017652</name>
</gene>
<reference evidence="2 3" key="1">
    <citation type="journal article" date="2020" name="IScience">
        <title>Genome Sequencing of the Endangered Kingdonia uniflora (Circaeasteraceae, Ranunculales) Reveals Potential Mechanisms of Evolutionary Specialization.</title>
        <authorList>
            <person name="Sun Y."/>
            <person name="Deng T."/>
            <person name="Zhang A."/>
            <person name="Moore M.J."/>
            <person name="Landis J.B."/>
            <person name="Lin N."/>
            <person name="Zhang H."/>
            <person name="Zhang X."/>
            <person name="Huang J."/>
            <person name="Zhang X."/>
            <person name="Sun H."/>
            <person name="Wang H."/>
        </authorList>
    </citation>
    <scope>NUCLEOTIDE SEQUENCE [LARGE SCALE GENOMIC DNA]</scope>
    <source>
        <strain evidence="2">TB1705</strain>
        <tissue evidence="2">Leaf</tissue>
    </source>
</reference>
<feature type="region of interest" description="Disordered" evidence="1">
    <location>
        <begin position="81"/>
        <end position="101"/>
    </location>
</feature>
<dbReference type="EMBL" id="JACGCM010000940">
    <property type="protein sequence ID" value="KAF6164068.1"/>
    <property type="molecule type" value="Genomic_DNA"/>
</dbReference>
<keyword evidence="3" id="KW-1185">Reference proteome</keyword>
<dbReference type="Proteomes" id="UP000541444">
    <property type="component" value="Unassembled WGS sequence"/>
</dbReference>
<proteinExistence type="predicted"/>
<feature type="compositionally biased region" description="Polar residues" evidence="1">
    <location>
        <begin position="162"/>
        <end position="186"/>
    </location>
</feature>
<feature type="compositionally biased region" description="Basic and acidic residues" evidence="1">
    <location>
        <begin position="83"/>
        <end position="101"/>
    </location>
</feature>
<sequence>MEIKERNMLKNEGDRNDGKVILSKRYKASDMESGKDASVLESRARERQKIRGFNKELPEGDSRLKRAKDFGSRRWQYSSVVKGKLDSTTDSHSDTEGVKSTVERKKSLLDKVAEEETELELVLGELGLNRKKRVDSRSEKVRKAQSTRSMTGVDEGKRQTSGEDVQTNPSKTPETGSSANQLSRAK</sequence>
<protein>
    <submittedName>
        <fullName evidence="2">Uncharacterized protein</fullName>
    </submittedName>
</protein>
<evidence type="ECO:0000313" key="3">
    <source>
        <dbReference type="Proteomes" id="UP000541444"/>
    </source>
</evidence>
<name>A0A7J7NB32_9MAGN</name>
<feature type="region of interest" description="Disordered" evidence="1">
    <location>
        <begin position="131"/>
        <end position="186"/>
    </location>
</feature>
<evidence type="ECO:0000313" key="2">
    <source>
        <dbReference type="EMBL" id="KAF6164068.1"/>
    </source>
</evidence>
<accession>A0A7J7NB32</accession>
<organism evidence="2 3">
    <name type="scientific">Kingdonia uniflora</name>
    <dbReference type="NCBI Taxonomy" id="39325"/>
    <lineage>
        <taxon>Eukaryota</taxon>
        <taxon>Viridiplantae</taxon>
        <taxon>Streptophyta</taxon>
        <taxon>Embryophyta</taxon>
        <taxon>Tracheophyta</taxon>
        <taxon>Spermatophyta</taxon>
        <taxon>Magnoliopsida</taxon>
        <taxon>Ranunculales</taxon>
        <taxon>Circaeasteraceae</taxon>
        <taxon>Kingdonia</taxon>
    </lineage>
</organism>
<comment type="caution">
    <text evidence="2">The sequence shown here is derived from an EMBL/GenBank/DDBJ whole genome shotgun (WGS) entry which is preliminary data.</text>
</comment>
<dbReference type="AlphaFoldDB" id="A0A7J7NB32"/>
<evidence type="ECO:0000256" key="1">
    <source>
        <dbReference type="SAM" id="MobiDB-lite"/>
    </source>
</evidence>